<gene>
    <name evidence="4" type="primary">Spink8</name>
</gene>
<dbReference type="PANTHER" id="PTHR21312:SF37">
    <property type="entry name" value="SERINE PROTEASE INHIBITOR KAZAL-TYPE 8"/>
    <property type="match status" value="1"/>
</dbReference>
<keyword evidence="3" id="KW-1185">Reference proteome</keyword>
<feature type="chain" id="PRO_5027729976" evidence="1">
    <location>
        <begin position="22"/>
        <end position="105"/>
    </location>
</feature>
<feature type="signal peptide" evidence="1">
    <location>
        <begin position="1"/>
        <end position="21"/>
    </location>
</feature>
<dbReference type="PROSITE" id="PS51465">
    <property type="entry name" value="KAZAL_2"/>
    <property type="match status" value="1"/>
</dbReference>
<name>A0A6P5QF63_MUSCR</name>
<keyword evidence="4" id="KW-0646">Protease inhibitor</keyword>
<dbReference type="GeneID" id="110302466"/>
<sequence>MKVIFSAAALVLASSVWTSLAVDFVLPMNFHMTEELLQKTKALCIKNIQLCWILSYFKVSEPICGSNQVTYEGECHLCSGILYEDRTVIKVHDGPCEHSSDESEH</sequence>
<keyword evidence="4" id="KW-0722">Serine protease inhibitor</keyword>
<proteinExistence type="predicted"/>
<organism evidence="3 4">
    <name type="scientific">Mus caroli</name>
    <name type="common">Ryukyu mouse</name>
    <name type="synonym">Ricefield mouse</name>
    <dbReference type="NCBI Taxonomy" id="10089"/>
    <lineage>
        <taxon>Eukaryota</taxon>
        <taxon>Metazoa</taxon>
        <taxon>Chordata</taxon>
        <taxon>Craniata</taxon>
        <taxon>Vertebrata</taxon>
        <taxon>Euteleostomi</taxon>
        <taxon>Mammalia</taxon>
        <taxon>Eutheria</taxon>
        <taxon>Euarchontoglires</taxon>
        <taxon>Glires</taxon>
        <taxon>Rodentia</taxon>
        <taxon>Myomorpha</taxon>
        <taxon>Muroidea</taxon>
        <taxon>Muridae</taxon>
        <taxon>Murinae</taxon>
        <taxon>Mus</taxon>
        <taxon>Mus</taxon>
    </lineage>
</organism>
<dbReference type="InterPro" id="IPR036058">
    <property type="entry name" value="Kazal_dom_sf"/>
</dbReference>
<feature type="domain" description="Kazal-like" evidence="2">
    <location>
        <begin position="58"/>
        <end position="98"/>
    </location>
</feature>
<dbReference type="SMART" id="SM00280">
    <property type="entry name" value="KAZAL"/>
    <property type="match status" value="1"/>
</dbReference>
<dbReference type="InterPro" id="IPR002350">
    <property type="entry name" value="Kazal_dom"/>
</dbReference>
<evidence type="ECO:0000313" key="3">
    <source>
        <dbReference type="Proteomes" id="UP000515126"/>
    </source>
</evidence>
<evidence type="ECO:0000313" key="4">
    <source>
        <dbReference type="RefSeq" id="XP_021028918.1"/>
    </source>
</evidence>
<dbReference type="SUPFAM" id="SSF100895">
    <property type="entry name" value="Kazal-type serine protease inhibitors"/>
    <property type="match status" value="1"/>
</dbReference>
<reference evidence="4" key="1">
    <citation type="submission" date="2025-08" db="UniProtKB">
        <authorList>
            <consortium name="RefSeq"/>
        </authorList>
    </citation>
    <scope>IDENTIFICATION</scope>
</reference>
<dbReference type="CTD" id="646424"/>
<dbReference type="RefSeq" id="XP_021028918.1">
    <property type="nucleotide sequence ID" value="XM_021173259.2"/>
</dbReference>
<evidence type="ECO:0000259" key="2">
    <source>
        <dbReference type="PROSITE" id="PS51465"/>
    </source>
</evidence>
<protein>
    <submittedName>
        <fullName evidence="4">Serine protease inhibitor Kazal-type 8 isoform X2</fullName>
    </submittedName>
</protein>
<dbReference type="GO" id="GO:0004867">
    <property type="term" value="F:serine-type endopeptidase inhibitor activity"/>
    <property type="evidence" value="ECO:0007669"/>
    <property type="project" value="UniProtKB-KW"/>
</dbReference>
<dbReference type="AlphaFoldDB" id="A0A6P5QF63"/>
<dbReference type="Proteomes" id="UP000515126">
    <property type="component" value="Chromosome 9"/>
</dbReference>
<evidence type="ECO:0000256" key="1">
    <source>
        <dbReference type="SAM" id="SignalP"/>
    </source>
</evidence>
<keyword evidence="1" id="KW-0732">Signal</keyword>
<dbReference type="PANTHER" id="PTHR21312">
    <property type="entry name" value="SERINE PROTEASE INHIBITOR"/>
    <property type="match status" value="1"/>
</dbReference>
<accession>A0A6P5QF63</accession>
<dbReference type="Gene3D" id="3.30.60.30">
    <property type="match status" value="1"/>
</dbReference>
<dbReference type="Pfam" id="PF00050">
    <property type="entry name" value="Kazal_1"/>
    <property type="match status" value="1"/>
</dbReference>